<organism evidence="1 3">
    <name type="scientific">Moraxella nonliquefaciens</name>
    <dbReference type="NCBI Taxonomy" id="478"/>
    <lineage>
        <taxon>Bacteria</taxon>
        <taxon>Pseudomonadati</taxon>
        <taxon>Pseudomonadota</taxon>
        <taxon>Gammaproteobacteria</taxon>
        <taxon>Moraxellales</taxon>
        <taxon>Moraxellaceae</taxon>
        <taxon>Moraxella</taxon>
    </lineage>
</organism>
<evidence type="ECO:0000313" key="2">
    <source>
        <dbReference type="EMBL" id="QPT44647.1"/>
    </source>
</evidence>
<sequence>MFDESCSTKYLIIGGGVSGLAFANFINSDDYLILEKESELGGYCRTIYQDGYIWDYAGHFFHFATDEMKNFFNSRISPNDLIYKTKSTKIFYNNLVIDFPFQANIHQLDKEEFIDCLYDLYFRKKNESENSLQSFLEMLYEKFGISITEKFLKPYNEKLYACDLNQLDKDAMGRFFPYADLEQVIRSFKNDYNGSYNASFMYPKDGAKVFVDALASDIDRKKICMKESVIEIDSEEKYVLTNLGRKISYEFLINSSPLNVFLELLGKQKYKDIAKKLSWNKVLVFNLGFSKKSKYKDIHWAYIPDKTINFYRVGFYDNILDEDRLSMYVEIGLPPEMSFDIDKELALTLQNIQKLGITDESHDLISYSVILMDPAYVHVDSNLDAIKAELKDEFKELQIFSIGRYGDWKYCSIEDSMIDALNIANKLNNEE</sequence>
<dbReference type="EMBL" id="LXTW01000001">
    <property type="protein sequence ID" value="OBX88301.1"/>
    <property type="molecule type" value="Genomic_DNA"/>
</dbReference>
<dbReference type="InterPro" id="IPR036188">
    <property type="entry name" value="FAD/NAD-bd_sf"/>
</dbReference>
<dbReference type="Gene3D" id="3.50.50.60">
    <property type="entry name" value="FAD/NAD(P)-binding domain"/>
    <property type="match status" value="1"/>
</dbReference>
<gene>
    <name evidence="1" type="ORF">A7456_00070</name>
    <name evidence="2" type="ORF">I6G26_00895</name>
</gene>
<dbReference type="Pfam" id="PF13450">
    <property type="entry name" value="NAD_binding_8"/>
    <property type="match status" value="1"/>
</dbReference>
<evidence type="ECO:0000313" key="4">
    <source>
        <dbReference type="Proteomes" id="UP000594834"/>
    </source>
</evidence>
<evidence type="ECO:0000313" key="1">
    <source>
        <dbReference type="EMBL" id="OBX88301.1"/>
    </source>
</evidence>
<dbReference type="RefSeq" id="WP_067006236.1">
    <property type="nucleotide sequence ID" value="NZ_CP065728.1"/>
</dbReference>
<name>A0A1B8QSX8_MORNO</name>
<keyword evidence="4" id="KW-1185">Reference proteome</keyword>
<protein>
    <submittedName>
        <fullName evidence="1">LPS biosynthesis protein</fullName>
    </submittedName>
    <submittedName>
        <fullName evidence="2">NAD(P)-binding protein</fullName>
    </submittedName>
</protein>
<dbReference type="PANTHER" id="PTHR21197">
    <property type="entry name" value="UDP-GALACTOPYRANOSE MUTASE"/>
    <property type="match status" value="1"/>
</dbReference>
<reference evidence="2 4" key="2">
    <citation type="submission" date="2020-12" db="EMBL/GenBank/DDBJ databases">
        <title>FDA dAtabase for Regulatory Grade micrObial Sequences (FDA-ARGOS): Supporting development and validation of Infectious Disease Dx tests.</title>
        <authorList>
            <person name="Sproer C."/>
            <person name="Gronow S."/>
            <person name="Severitt S."/>
            <person name="Schroder I."/>
            <person name="Tallon L."/>
            <person name="Sadzewicz L."/>
            <person name="Zhao X."/>
            <person name="Boylan J."/>
            <person name="Ott S."/>
            <person name="Bowen H."/>
            <person name="Vavikolanu K."/>
            <person name="Mehta A."/>
            <person name="Aluvathingal J."/>
            <person name="Nadendla S."/>
            <person name="Lowell S."/>
            <person name="Myers T."/>
            <person name="Yan Y."/>
            <person name="Sichtig H."/>
        </authorList>
    </citation>
    <scope>NUCLEOTIDE SEQUENCE [LARGE SCALE GENOMIC DNA]</scope>
    <source>
        <strain evidence="2 4">FDAARGOS_869</strain>
    </source>
</reference>
<dbReference type="PANTHER" id="PTHR21197:SF0">
    <property type="entry name" value="UDP-GALACTOPYRANOSE MUTASE"/>
    <property type="match status" value="1"/>
</dbReference>
<dbReference type="STRING" id="478.A7456_00070"/>
<dbReference type="GO" id="GO:0050660">
    <property type="term" value="F:flavin adenine dinucleotide binding"/>
    <property type="evidence" value="ECO:0007669"/>
    <property type="project" value="TreeGrafter"/>
</dbReference>
<dbReference type="SUPFAM" id="SSF51971">
    <property type="entry name" value="Nucleotide-binding domain"/>
    <property type="match status" value="1"/>
</dbReference>
<dbReference type="EMBL" id="CP065728">
    <property type="protein sequence ID" value="QPT44647.1"/>
    <property type="molecule type" value="Genomic_DNA"/>
</dbReference>
<evidence type="ECO:0000313" key="3">
    <source>
        <dbReference type="Proteomes" id="UP000092575"/>
    </source>
</evidence>
<dbReference type="Proteomes" id="UP000594834">
    <property type="component" value="Chromosome"/>
</dbReference>
<dbReference type="AlphaFoldDB" id="A0A1B8QSX8"/>
<reference evidence="1 3" key="1">
    <citation type="submission" date="2016-05" db="EMBL/GenBank/DDBJ databases">
        <title>Draft genome sequence of Moraxella nonliquefaciens CCUG 348T.</title>
        <authorList>
            <person name="Salva-Serra F."/>
            <person name="Engstrom-Jakobsson H."/>
            <person name="Thorell K."/>
            <person name="Gonzales-Siles L."/>
            <person name="Karlsson R."/>
            <person name="Boulund F."/>
            <person name="Engstrand L."/>
            <person name="Kristiansson E."/>
            <person name="Moore E."/>
        </authorList>
    </citation>
    <scope>NUCLEOTIDE SEQUENCE [LARGE SCALE GENOMIC DNA]</scope>
    <source>
        <strain evidence="1 3">CCUG 348</strain>
    </source>
</reference>
<dbReference type="Proteomes" id="UP000092575">
    <property type="component" value="Unassembled WGS sequence"/>
</dbReference>
<proteinExistence type="predicted"/>
<accession>A0A1B8QSX8</accession>
<dbReference type="GO" id="GO:0008767">
    <property type="term" value="F:UDP-galactopyranose mutase activity"/>
    <property type="evidence" value="ECO:0007669"/>
    <property type="project" value="TreeGrafter"/>
</dbReference>
<dbReference type="GO" id="GO:0005829">
    <property type="term" value="C:cytosol"/>
    <property type="evidence" value="ECO:0007669"/>
    <property type="project" value="TreeGrafter"/>
</dbReference>